<evidence type="ECO:0000313" key="2">
    <source>
        <dbReference type="Proteomes" id="UP000031594"/>
    </source>
</evidence>
<name>A0ABR4ZY37_9BACT</name>
<comment type="caution">
    <text evidence="1">The sequence shown here is derived from an EMBL/GenBank/DDBJ whole genome shotgun (WGS) entry which is preliminary data.</text>
</comment>
<gene>
    <name evidence="1" type="ORF">A946_03940</name>
</gene>
<sequence length="62" mass="7216">MYLAKSFVERVSSSCLKHEPRRSSWNLYKGLLAVKRWSKNLESKGKKDQEKDYGKVLVGLEN</sequence>
<reference evidence="1 2" key="1">
    <citation type="submission" date="2014-08" db="EMBL/GenBank/DDBJ databases">
        <title>Methylacidiphilum kamchatkense strain Kam1 draft genome sequence.</title>
        <authorList>
            <person name="Birkeland N.-K."/>
            <person name="Erikstad H.A."/>
        </authorList>
    </citation>
    <scope>NUCLEOTIDE SEQUENCE [LARGE SCALE GENOMIC DNA]</scope>
    <source>
        <strain evidence="1 2">Kam1</strain>
    </source>
</reference>
<accession>A0ABR4ZY37</accession>
<dbReference type="EMBL" id="JQNX01000002">
    <property type="protein sequence ID" value="KIE59162.1"/>
    <property type="molecule type" value="Genomic_DNA"/>
</dbReference>
<evidence type="ECO:0000313" key="1">
    <source>
        <dbReference type="EMBL" id="KIE59162.1"/>
    </source>
</evidence>
<proteinExistence type="predicted"/>
<protein>
    <submittedName>
        <fullName evidence="1">Uncharacterized protein</fullName>
    </submittedName>
</protein>
<keyword evidence="2" id="KW-1185">Reference proteome</keyword>
<organism evidence="1 2">
    <name type="scientific">Methylacidiphilum kamchatkense Kam1</name>
    <dbReference type="NCBI Taxonomy" id="1202785"/>
    <lineage>
        <taxon>Bacteria</taxon>
        <taxon>Pseudomonadati</taxon>
        <taxon>Verrucomicrobiota</taxon>
        <taxon>Methylacidiphilae</taxon>
        <taxon>Methylacidiphilales</taxon>
        <taxon>Methylacidiphilaceae</taxon>
        <taxon>Methylacidiphilum (ex Ratnadevi et al. 2023)</taxon>
    </lineage>
</organism>
<dbReference type="Proteomes" id="UP000031594">
    <property type="component" value="Unassembled WGS sequence"/>
</dbReference>